<dbReference type="GeneID" id="17356497"/>
<organism evidence="7">
    <name type="scientific">Chlorella variabilis</name>
    <name type="common">Green alga</name>
    <dbReference type="NCBI Taxonomy" id="554065"/>
    <lineage>
        <taxon>Eukaryota</taxon>
        <taxon>Viridiplantae</taxon>
        <taxon>Chlorophyta</taxon>
        <taxon>core chlorophytes</taxon>
        <taxon>Trebouxiophyceae</taxon>
        <taxon>Chlorellales</taxon>
        <taxon>Chlorellaceae</taxon>
        <taxon>Chlorella clade</taxon>
        <taxon>Chlorella</taxon>
    </lineage>
</organism>
<dbReference type="eggNOG" id="KOG2614">
    <property type="taxonomic scope" value="Eukaryota"/>
</dbReference>
<dbReference type="PANTHER" id="PTHR45934:SF9">
    <property type="entry name" value="FAD_NAD(P)-BINDING OXIDOREDUCTASE FAMILY PROTEIN"/>
    <property type="match status" value="1"/>
</dbReference>
<dbReference type="Proteomes" id="UP000008141">
    <property type="component" value="Unassembled WGS sequence"/>
</dbReference>
<dbReference type="InterPro" id="IPR044560">
    <property type="entry name" value="MOase"/>
</dbReference>
<proteinExistence type="inferred from homology"/>
<dbReference type="OrthoDB" id="655030at2759"/>
<accession>E1ZAU7</accession>
<sequence length="135" mass="13413">MARPVAPAAGPSQRGRPAASRAALEHQAPAPRATRSRAAAAAAAAAAPTRAASIDVSSLGARDLRGTVVVTGAGPAGLAAALALHKAGLPVVVLEREAQLSAAGTALGLWTNAWRALDALGVGDALRQQHPEVQE</sequence>
<dbReference type="OMA" id="PCRPLRW"/>
<dbReference type="Pfam" id="PF01494">
    <property type="entry name" value="FAD_binding_3"/>
    <property type="match status" value="1"/>
</dbReference>
<dbReference type="SUPFAM" id="SSF51905">
    <property type="entry name" value="FAD/NAD(P)-binding domain"/>
    <property type="match status" value="1"/>
</dbReference>
<keyword evidence="7" id="KW-1185">Reference proteome</keyword>
<dbReference type="GO" id="GO:0071949">
    <property type="term" value="F:FAD binding"/>
    <property type="evidence" value="ECO:0007669"/>
    <property type="project" value="InterPro"/>
</dbReference>
<evidence type="ECO:0000313" key="7">
    <source>
        <dbReference type="Proteomes" id="UP000008141"/>
    </source>
</evidence>
<keyword evidence="1" id="KW-0560">Oxidoreductase</keyword>
<name>E1ZAU7_CHLVA</name>
<protein>
    <recommendedName>
        <fullName evidence="5">FAD-binding domain-containing protein</fullName>
    </recommendedName>
</protein>
<reference evidence="6 7" key="1">
    <citation type="journal article" date="2010" name="Plant Cell">
        <title>The Chlorella variabilis NC64A genome reveals adaptation to photosymbiosis, coevolution with viruses, and cryptic sex.</title>
        <authorList>
            <person name="Blanc G."/>
            <person name="Duncan G."/>
            <person name="Agarkova I."/>
            <person name="Borodovsky M."/>
            <person name="Gurnon J."/>
            <person name="Kuo A."/>
            <person name="Lindquist E."/>
            <person name="Lucas S."/>
            <person name="Pangilinan J."/>
            <person name="Polle J."/>
            <person name="Salamov A."/>
            <person name="Terry A."/>
            <person name="Yamada T."/>
            <person name="Dunigan D.D."/>
            <person name="Grigoriev I.V."/>
            <person name="Claverie J.M."/>
            <person name="Van Etten J.L."/>
        </authorList>
    </citation>
    <scope>NUCLEOTIDE SEQUENCE [LARGE SCALE GENOMIC DNA]</scope>
    <source>
        <strain evidence="6 7">NC64A</strain>
    </source>
</reference>
<dbReference type="GO" id="GO:0004497">
    <property type="term" value="F:monooxygenase activity"/>
    <property type="evidence" value="ECO:0007669"/>
    <property type="project" value="UniProtKB-KW"/>
</dbReference>
<gene>
    <name evidence="6" type="ORF">CHLNCDRAFT_143971</name>
</gene>
<feature type="domain" description="FAD-binding" evidence="5">
    <location>
        <begin position="67"/>
        <end position="129"/>
    </location>
</feature>
<evidence type="ECO:0000313" key="6">
    <source>
        <dbReference type="EMBL" id="EFN57327.1"/>
    </source>
</evidence>
<dbReference type="InParanoid" id="E1ZAU7"/>
<dbReference type="PANTHER" id="PTHR45934">
    <property type="entry name" value="FAD/NAD(P)-BINDING OXIDOREDUCTASE FAMILY PROTEIN"/>
    <property type="match status" value="1"/>
</dbReference>
<evidence type="ECO:0000256" key="2">
    <source>
        <dbReference type="ARBA" id="ARBA00023033"/>
    </source>
</evidence>
<feature type="region of interest" description="Disordered" evidence="4">
    <location>
        <begin position="1"/>
        <end position="41"/>
    </location>
</feature>
<dbReference type="KEGG" id="cvr:CHLNCDRAFT_143971"/>
<comment type="similarity">
    <text evidence="3">Belongs to the 3-hydroxybenzoate 6-hydroxylase family.</text>
</comment>
<keyword evidence="2" id="KW-0503">Monooxygenase</keyword>
<dbReference type="STRING" id="554065.E1ZAU7"/>
<feature type="compositionally biased region" description="Low complexity" evidence="4">
    <location>
        <begin position="28"/>
        <end position="41"/>
    </location>
</feature>
<dbReference type="AlphaFoldDB" id="E1ZAU7"/>
<evidence type="ECO:0000259" key="5">
    <source>
        <dbReference type="Pfam" id="PF01494"/>
    </source>
</evidence>
<dbReference type="RefSeq" id="XP_005849429.1">
    <property type="nucleotide sequence ID" value="XM_005849367.1"/>
</dbReference>
<evidence type="ECO:0000256" key="3">
    <source>
        <dbReference type="ARBA" id="ARBA00024018"/>
    </source>
</evidence>
<dbReference type="InterPro" id="IPR002938">
    <property type="entry name" value="FAD-bd"/>
</dbReference>
<dbReference type="Gene3D" id="3.50.50.60">
    <property type="entry name" value="FAD/NAD(P)-binding domain"/>
    <property type="match status" value="1"/>
</dbReference>
<dbReference type="InterPro" id="IPR036188">
    <property type="entry name" value="FAD/NAD-bd_sf"/>
</dbReference>
<dbReference type="EMBL" id="GL433840">
    <property type="protein sequence ID" value="EFN57327.1"/>
    <property type="molecule type" value="Genomic_DNA"/>
</dbReference>
<evidence type="ECO:0000256" key="1">
    <source>
        <dbReference type="ARBA" id="ARBA00023002"/>
    </source>
</evidence>
<evidence type="ECO:0000256" key="4">
    <source>
        <dbReference type="SAM" id="MobiDB-lite"/>
    </source>
</evidence>